<proteinExistence type="predicted"/>
<gene>
    <name evidence="2" type="ORF">EV216_1394</name>
</gene>
<dbReference type="RefSeq" id="WP_132696956.1">
    <property type="nucleotide sequence ID" value="NZ_SLVM01000039.1"/>
</dbReference>
<feature type="transmembrane region" description="Helical" evidence="1">
    <location>
        <begin position="134"/>
        <end position="155"/>
    </location>
</feature>
<dbReference type="Proteomes" id="UP000295277">
    <property type="component" value="Unassembled WGS sequence"/>
</dbReference>
<keyword evidence="3" id="KW-1185">Reference proteome</keyword>
<accession>A0A4R1YGU0</accession>
<evidence type="ECO:0000313" key="2">
    <source>
        <dbReference type="EMBL" id="TCM75416.1"/>
    </source>
</evidence>
<dbReference type="OrthoDB" id="7771437at2"/>
<feature type="transmembrane region" description="Helical" evidence="1">
    <location>
        <begin position="70"/>
        <end position="92"/>
    </location>
</feature>
<keyword evidence="1" id="KW-1133">Transmembrane helix</keyword>
<feature type="transmembrane region" description="Helical" evidence="1">
    <location>
        <begin position="31"/>
        <end position="50"/>
    </location>
</feature>
<evidence type="ECO:0000313" key="3">
    <source>
        <dbReference type="Proteomes" id="UP000295277"/>
    </source>
</evidence>
<reference evidence="2 3" key="1">
    <citation type="submission" date="2019-03" db="EMBL/GenBank/DDBJ databases">
        <title>Genomic Encyclopedia of Type Strains, Phase IV (KMG-IV): sequencing the most valuable type-strain genomes for metagenomic binning, comparative biology and taxonomic classification.</title>
        <authorList>
            <person name="Goeker M."/>
        </authorList>
    </citation>
    <scope>NUCLEOTIDE SEQUENCE [LARGE SCALE GENOMIC DNA]</scope>
    <source>
        <strain evidence="2 3">DSM 21153</strain>
    </source>
</reference>
<keyword evidence="1" id="KW-0472">Membrane</keyword>
<feature type="transmembrane region" description="Helical" evidence="1">
    <location>
        <begin position="104"/>
        <end position="128"/>
    </location>
</feature>
<dbReference type="AlphaFoldDB" id="A0A4R1YGU0"/>
<protein>
    <recommendedName>
        <fullName evidence="4">Yip1-like protein</fullName>
    </recommendedName>
</protein>
<organism evidence="2 3">
    <name type="scientific">Rhodovulum steppense</name>
    <dbReference type="NCBI Taxonomy" id="540251"/>
    <lineage>
        <taxon>Bacteria</taxon>
        <taxon>Pseudomonadati</taxon>
        <taxon>Pseudomonadota</taxon>
        <taxon>Alphaproteobacteria</taxon>
        <taxon>Rhodobacterales</taxon>
        <taxon>Paracoccaceae</taxon>
        <taxon>Rhodovulum</taxon>
    </lineage>
</organism>
<dbReference type="EMBL" id="SLVM01000039">
    <property type="protein sequence ID" value="TCM75416.1"/>
    <property type="molecule type" value="Genomic_DNA"/>
</dbReference>
<evidence type="ECO:0000256" key="1">
    <source>
        <dbReference type="SAM" id="Phobius"/>
    </source>
</evidence>
<name>A0A4R1YGU0_9RHOB</name>
<evidence type="ECO:0008006" key="4">
    <source>
        <dbReference type="Google" id="ProtNLM"/>
    </source>
</evidence>
<keyword evidence="1" id="KW-0812">Transmembrane</keyword>
<comment type="caution">
    <text evidence="2">The sequence shown here is derived from an EMBL/GenBank/DDBJ whole genome shotgun (WGS) entry which is preliminary data.</text>
</comment>
<sequence>MSIIKEIVATWRSPRAALRRQLQAGQREDRALVYLMLACFLIFVAQWPRLMRESLMSDAVPLEALLGAALFGWMFLAPLFFYGIAAFSHLFARMMGGAGTFYGARLALFWTLLVVSPAILGFGLLAGFLGAGAITNLIASVLTVAFAAIWLLSLAEAEKSGRV</sequence>